<dbReference type="EMBL" id="JACLIC010000055">
    <property type="protein sequence ID" value="MBY0207014.1"/>
    <property type="molecule type" value="Genomic_DNA"/>
</dbReference>
<accession>A0ABS7KSF2</accession>
<dbReference type="Proteomes" id="UP000706031">
    <property type="component" value="Unassembled WGS sequence"/>
</dbReference>
<name>A0ABS7KSF2_9BACL</name>
<gene>
    <name evidence="1" type="ORF">H7T88_27685</name>
</gene>
<dbReference type="RefSeq" id="WP_221791589.1">
    <property type="nucleotide sequence ID" value="NZ_JACLIC010000055.1"/>
</dbReference>
<comment type="caution">
    <text evidence="1">The sequence shown here is derived from an EMBL/GenBank/DDBJ whole genome shotgun (WGS) entry which is preliminary data.</text>
</comment>
<proteinExistence type="predicted"/>
<protein>
    <submittedName>
        <fullName evidence="1">Uncharacterized protein</fullName>
    </submittedName>
</protein>
<evidence type="ECO:0000313" key="2">
    <source>
        <dbReference type="Proteomes" id="UP000706031"/>
    </source>
</evidence>
<keyword evidence="2" id="KW-1185">Reference proteome</keyword>
<reference evidence="1 2" key="1">
    <citation type="submission" date="2020-08" db="EMBL/GenBank/DDBJ databases">
        <title>Fungal Genomes of the International Space Station.</title>
        <authorList>
            <person name="Seuylemezian A."/>
            <person name="Singh N.K."/>
            <person name="Wood J."/>
            <person name="Venkateswaran K."/>
        </authorList>
    </citation>
    <scope>NUCLEOTIDE SEQUENCE [LARGE SCALE GENOMIC DNA]</scope>
    <source>
        <strain evidence="1 2">S/N-304-OC-R4</strain>
    </source>
</reference>
<evidence type="ECO:0000313" key="1">
    <source>
        <dbReference type="EMBL" id="MBY0207014.1"/>
    </source>
</evidence>
<sequence length="166" mass="19426">MDEYLDAIYKFFTKKDLYPLTFLEPVGKDILESVMQKKYPRLKSCFAYSYILKEVFRMLDELEIAIKERIQERYDILAELYSIWFSASESAVVPKSAFYQTEHIEKHRAITYLSDRKYIVVDSVENDVEMVAITITSNGIDFYEQGYLSGKAKGFQVVSDVKSMEQ</sequence>
<organism evidence="1 2">
    <name type="scientific">Paenibacillus cucumis</name>
    <name type="common">ex Kampfer et al. 2016</name>
    <dbReference type="NCBI Taxonomy" id="1776858"/>
    <lineage>
        <taxon>Bacteria</taxon>
        <taxon>Bacillati</taxon>
        <taxon>Bacillota</taxon>
        <taxon>Bacilli</taxon>
        <taxon>Bacillales</taxon>
        <taxon>Paenibacillaceae</taxon>
        <taxon>Paenibacillus</taxon>
    </lineage>
</organism>